<evidence type="ECO:0000256" key="2">
    <source>
        <dbReference type="SAM" id="Phobius"/>
    </source>
</evidence>
<reference evidence="3 4" key="1">
    <citation type="submission" date="2023-07" db="EMBL/GenBank/DDBJ databases">
        <title>Sequencing the genomes of 1000 actinobacteria strains.</title>
        <authorList>
            <person name="Klenk H.-P."/>
        </authorList>
    </citation>
    <scope>NUCLEOTIDE SEQUENCE [LARGE SCALE GENOMIC DNA]</scope>
    <source>
        <strain evidence="3 4">DSM 14785</strain>
    </source>
</reference>
<dbReference type="EMBL" id="JAUSVM010000001">
    <property type="protein sequence ID" value="MDQ0424412.1"/>
    <property type="molecule type" value="Genomic_DNA"/>
</dbReference>
<keyword evidence="2" id="KW-0812">Transmembrane</keyword>
<dbReference type="RefSeq" id="WP_307415895.1">
    <property type="nucleotide sequence ID" value="NZ_JAUSVM010000001.1"/>
</dbReference>
<evidence type="ECO:0000313" key="3">
    <source>
        <dbReference type="EMBL" id="MDQ0424412.1"/>
    </source>
</evidence>
<name>A0ABU0GGC5_9CELL</name>
<evidence type="ECO:0000256" key="1">
    <source>
        <dbReference type="SAM" id="MobiDB-lite"/>
    </source>
</evidence>
<keyword evidence="2" id="KW-0472">Membrane</keyword>
<feature type="compositionally biased region" description="Acidic residues" evidence="1">
    <location>
        <begin position="99"/>
        <end position="108"/>
    </location>
</feature>
<dbReference type="Proteomes" id="UP001240250">
    <property type="component" value="Unassembled WGS sequence"/>
</dbReference>
<feature type="transmembrane region" description="Helical" evidence="2">
    <location>
        <begin position="32"/>
        <end position="54"/>
    </location>
</feature>
<feature type="compositionally biased region" description="Low complexity" evidence="1">
    <location>
        <begin position="71"/>
        <end position="98"/>
    </location>
</feature>
<feature type="region of interest" description="Disordered" evidence="1">
    <location>
        <begin position="61"/>
        <end position="108"/>
    </location>
</feature>
<gene>
    <name evidence="3" type="ORF">JO380_000793</name>
</gene>
<comment type="caution">
    <text evidence="3">The sequence shown here is derived from an EMBL/GenBank/DDBJ whole genome shotgun (WGS) entry which is preliminary data.</text>
</comment>
<keyword evidence="2" id="KW-1133">Transmembrane helix</keyword>
<accession>A0ABU0GGC5</accession>
<sequence>MSALLGTALLAGVVWAERLPGPTYESPQEGSPGFAGFVATFLLAVAIIALAVSFTRRMRRATHRERERVAAETAAAGPTDATAPVADAPADAAAPQDAGADDAADDRP</sequence>
<proteinExistence type="predicted"/>
<evidence type="ECO:0000313" key="4">
    <source>
        <dbReference type="Proteomes" id="UP001240250"/>
    </source>
</evidence>
<protein>
    <submittedName>
        <fullName evidence="3">Uncharacterized protein</fullName>
    </submittedName>
</protein>
<keyword evidence="4" id="KW-1185">Reference proteome</keyword>
<organism evidence="3 4">
    <name type="scientific">Cellulomonas iranensis</name>
    <dbReference type="NCBI Taxonomy" id="76862"/>
    <lineage>
        <taxon>Bacteria</taxon>
        <taxon>Bacillati</taxon>
        <taxon>Actinomycetota</taxon>
        <taxon>Actinomycetes</taxon>
        <taxon>Micrococcales</taxon>
        <taxon>Cellulomonadaceae</taxon>
        <taxon>Cellulomonas</taxon>
    </lineage>
</organism>